<dbReference type="Proteomes" id="UP000324800">
    <property type="component" value="Unassembled WGS sequence"/>
</dbReference>
<dbReference type="AlphaFoldDB" id="A0A5J4W3N7"/>
<name>A0A5J4W3N7_9EUKA</name>
<organism evidence="1 2">
    <name type="scientific">Streblomastix strix</name>
    <dbReference type="NCBI Taxonomy" id="222440"/>
    <lineage>
        <taxon>Eukaryota</taxon>
        <taxon>Metamonada</taxon>
        <taxon>Preaxostyla</taxon>
        <taxon>Oxymonadida</taxon>
        <taxon>Streblomastigidae</taxon>
        <taxon>Streblomastix</taxon>
    </lineage>
</organism>
<accession>A0A5J4W3N7</accession>
<comment type="caution">
    <text evidence="1">The sequence shown here is derived from an EMBL/GenBank/DDBJ whole genome shotgun (WGS) entry which is preliminary data.</text>
</comment>
<dbReference type="EMBL" id="SNRW01003551">
    <property type="protein sequence ID" value="KAA6389531.1"/>
    <property type="molecule type" value="Genomic_DNA"/>
</dbReference>
<sequence>MIEILKKKRENCVLQEKEQELYELWLQHDKTRQIQRDCFRSQCKSLQEQEAVVIYDFKQDITLPLDHQQPQQDFYHSKQVQIFGVVIVFRRKGSQKIEKKYLIYISELLRKDFITVTDCIKHAFSIEPLKSCRVVNTWSDGAPVMKCGFVMWLLLDTGSPLRKDGMEIFMNSYCESHGKNFVDSLLGMIQNYLKSKRLTTPIKSYQQLLQNLRESFIIQKKDGTYCETAIIDYTRVPGYCRLRRFNVVDFSRFLHFETNHLNLLGSFNSFSSSKKIIMRKDEQRGWVEVTVKYAPEDKRKHKDEIFGPYQANKQLKRMEKDE</sequence>
<gene>
    <name evidence="1" type="ORF">EZS28_014941</name>
</gene>
<evidence type="ECO:0000313" key="2">
    <source>
        <dbReference type="Proteomes" id="UP000324800"/>
    </source>
</evidence>
<evidence type="ECO:0000313" key="1">
    <source>
        <dbReference type="EMBL" id="KAA6389531.1"/>
    </source>
</evidence>
<proteinExistence type="predicted"/>
<reference evidence="1 2" key="1">
    <citation type="submission" date="2019-03" db="EMBL/GenBank/DDBJ databases">
        <title>Single cell metagenomics reveals metabolic interactions within the superorganism composed of flagellate Streblomastix strix and complex community of Bacteroidetes bacteria on its surface.</title>
        <authorList>
            <person name="Treitli S.C."/>
            <person name="Kolisko M."/>
            <person name="Husnik F."/>
            <person name="Keeling P."/>
            <person name="Hampl V."/>
        </authorList>
    </citation>
    <scope>NUCLEOTIDE SEQUENCE [LARGE SCALE GENOMIC DNA]</scope>
    <source>
        <strain evidence="1">ST1C</strain>
    </source>
</reference>
<protein>
    <submittedName>
        <fullName evidence="1">Uncharacterized protein</fullName>
    </submittedName>
</protein>